<reference evidence="1" key="1">
    <citation type="journal article" date="2015" name="Nature">
        <title>Complex archaea that bridge the gap between prokaryotes and eukaryotes.</title>
        <authorList>
            <person name="Spang A."/>
            <person name="Saw J.H."/>
            <person name="Jorgensen S.L."/>
            <person name="Zaremba-Niedzwiedzka K."/>
            <person name="Martijn J."/>
            <person name="Lind A.E."/>
            <person name="van Eijk R."/>
            <person name="Schleper C."/>
            <person name="Guy L."/>
            <person name="Ettema T.J."/>
        </authorList>
    </citation>
    <scope>NUCLEOTIDE SEQUENCE</scope>
</reference>
<comment type="caution">
    <text evidence="1">The sequence shown here is derived from an EMBL/GenBank/DDBJ whole genome shotgun (WGS) entry which is preliminary data.</text>
</comment>
<dbReference type="AlphaFoldDB" id="A0A0F9H5F3"/>
<sequence length="99" mass="11570">PKVNKGQKVTMTQQTFTGTWGMRSSNNQQTLLYIHIKDRDNHINPYLMRQHPVQENHRIVQALRYLVEEGKLESSMSTKEWDIQLALGTAEIRKFCKKG</sequence>
<accession>A0A0F9H5F3</accession>
<protein>
    <submittedName>
        <fullName evidence="1">Uncharacterized protein</fullName>
    </submittedName>
</protein>
<organism evidence="1">
    <name type="scientific">marine sediment metagenome</name>
    <dbReference type="NCBI Taxonomy" id="412755"/>
    <lineage>
        <taxon>unclassified sequences</taxon>
        <taxon>metagenomes</taxon>
        <taxon>ecological metagenomes</taxon>
    </lineage>
</organism>
<evidence type="ECO:0000313" key="1">
    <source>
        <dbReference type="EMBL" id="KKL98221.1"/>
    </source>
</evidence>
<name>A0A0F9H5F3_9ZZZZ</name>
<feature type="non-terminal residue" evidence="1">
    <location>
        <position position="1"/>
    </location>
</feature>
<dbReference type="EMBL" id="LAZR01017972">
    <property type="protein sequence ID" value="KKL98221.1"/>
    <property type="molecule type" value="Genomic_DNA"/>
</dbReference>
<proteinExistence type="predicted"/>
<gene>
    <name evidence="1" type="ORF">LCGC14_1826640</name>
</gene>